<accession>A0A1I7WM37</accession>
<feature type="compositionally biased region" description="Basic and acidic residues" evidence="1">
    <location>
        <begin position="8"/>
        <end position="20"/>
    </location>
</feature>
<evidence type="ECO:0000313" key="3">
    <source>
        <dbReference type="WBParaSite" id="Hba_06197"/>
    </source>
</evidence>
<sequence>MAYCSSRNKAERTTEHYESTTDRTIAIAIQTYDL</sequence>
<reference evidence="3" key="1">
    <citation type="submission" date="2016-11" db="UniProtKB">
        <authorList>
            <consortium name="WormBaseParasite"/>
        </authorList>
    </citation>
    <scope>IDENTIFICATION</scope>
</reference>
<dbReference type="AlphaFoldDB" id="A0A1I7WM37"/>
<organism evidence="2 3">
    <name type="scientific">Heterorhabditis bacteriophora</name>
    <name type="common">Entomopathogenic nematode worm</name>
    <dbReference type="NCBI Taxonomy" id="37862"/>
    <lineage>
        <taxon>Eukaryota</taxon>
        <taxon>Metazoa</taxon>
        <taxon>Ecdysozoa</taxon>
        <taxon>Nematoda</taxon>
        <taxon>Chromadorea</taxon>
        <taxon>Rhabditida</taxon>
        <taxon>Rhabditina</taxon>
        <taxon>Rhabditomorpha</taxon>
        <taxon>Strongyloidea</taxon>
        <taxon>Heterorhabditidae</taxon>
        <taxon>Heterorhabditis</taxon>
    </lineage>
</organism>
<proteinExistence type="predicted"/>
<keyword evidence="2" id="KW-1185">Reference proteome</keyword>
<dbReference type="Proteomes" id="UP000095283">
    <property type="component" value="Unplaced"/>
</dbReference>
<name>A0A1I7WM37_HETBA</name>
<protein>
    <submittedName>
        <fullName evidence="3">Transposase</fullName>
    </submittedName>
</protein>
<feature type="region of interest" description="Disordered" evidence="1">
    <location>
        <begin position="1"/>
        <end position="20"/>
    </location>
</feature>
<evidence type="ECO:0000256" key="1">
    <source>
        <dbReference type="SAM" id="MobiDB-lite"/>
    </source>
</evidence>
<dbReference type="WBParaSite" id="Hba_06197">
    <property type="protein sequence ID" value="Hba_06197"/>
    <property type="gene ID" value="Hba_06197"/>
</dbReference>
<evidence type="ECO:0000313" key="2">
    <source>
        <dbReference type="Proteomes" id="UP000095283"/>
    </source>
</evidence>